<dbReference type="InterPro" id="IPR029063">
    <property type="entry name" value="SAM-dependent_MTases_sf"/>
</dbReference>
<keyword evidence="2" id="KW-0489">Methyltransferase</keyword>
<dbReference type="PANTHER" id="PTHR45875">
    <property type="entry name" value="METHYLTRANSFERASE N6AMT1"/>
    <property type="match status" value="1"/>
</dbReference>
<dbReference type="GO" id="GO:0032259">
    <property type="term" value="P:methylation"/>
    <property type="evidence" value="ECO:0007669"/>
    <property type="project" value="UniProtKB-KW"/>
</dbReference>
<evidence type="ECO:0000256" key="3">
    <source>
        <dbReference type="ARBA" id="ARBA00022679"/>
    </source>
</evidence>
<dbReference type="InterPro" id="IPR052190">
    <property type="entry name" value="Euk-Arch_PrmC-MTase"/>
</dbReference>
<keyword evidence="6" id="KW-1185">Reference proteome</keyword>
<dbReference type="RefSeq" id="XP_007604091.1">
    <property type="nucleotide sequence ID" value="XM_007604029.1"/>
</dbReference>
<dbReference type="GO" id="GO:0035657">
    <property type="term" value="C:eRF1 methyltransferase complex"/>
    <property type="evidence" value="ECO:0007669"/>
    <property type="project" value="TreeGrafter"/>
</dbReference>
<protein>
    <recommendedName>
        <fullName evidence="7">Methyltransferase small domain-containing protein</fullName>
    </recommendedName>
</protein>
<dbReference type="GO" id="GO:0008757">
    <property type="term" value="F:S-adenosylmethionine-dependent methyltransferase activity"/>
    <property type="evidence" value="ECO:0007669"/>
    <property type="project" value="TreeGrafter"/>
</dbReference>
<evidence type="ECO:0000256" key="2">
    <source>
        <dbReference type="ARBA" id="ARBA00022603"/>
    </source>
</evidence>
<dbReference type="VEuPathDB" id="MicrosporidiaDB:VICG_00639"/>
<evidence type="ECO:0000313" key="5">
    <source>
        <dbReference type="EMBL" id="ELA42240.1"/>
    </source>
</evidence>
<dbReference type="PROSITE" id="PS00092">
    <property type="entry name" value="N6_MTASE"/>
    <property type="match status" value="1"/>
</dbReference>
<dbReference type="Gene3D" id="3.40.50.150">
    <property type="entry name" value="Vaccinia Virus protein VP39"/>
    <property type="match status" value="1"/>
</dbReference>
<evidence type="ECO:0000256" key="1">
    <source>
        <dbReference type="ARBA" id="ARBA00006149"/>
    </source>
</evidence>
<dbReference type="GO" id="GO:0008276">
    <property type="term" value="F:protein methyltransferase activity"/>
    <property type="evidence" value="ECO:0007669"/>
    <property type="project" value="TreeGrafter"/>
</dbReference>
<proteinExistence type="inferred from homology"/>
<reference evidence="6" key="1">
    <citation type="submission" date="2011-05" db="EMBL/GenBank/DDBJ databases">
        <title>The genome sequence of Vittaforma corneae strain ATCC 50505.</title>
        <authorList>
            <consortium name="The Broad Institute Genome Sequencing Platform"/>
            <person name="Cuomo C."/>
            <person name="Didier E."/>
            <person name="Bowers L."/>
            <person name="Young S.K."/>
            <person name="Zeng Q."/>
            <person name="Gargeya S."/>
            <person name="Fitzgerald M."/>
            <person name="Haas B."/>
            <person name="Abouelleil A."/>
            <person name="Alvarado L."/>
            <person name="Arachchi H.M."/>
            <person name="Berlin A."/>
            <person name="Chapman S.B."/>
            <person name="Gearin G."/>
            <person name="Goldberg J."/>
            <person name="Griggs A."/>
            <person name="Gujja S."/>
            <person name="Hansen M."/>
            <person name="Heiman D."/>
            <person name="Howarth C."/>
            <person name="Larimer J."/>
            <person name="Lui A."/>
            <person name="MacDonald P.J.P."/>
            <person name="McCowen C."/>
            <person name="Montmayeur A."/>
            <person name="Murphy C."/>
            <person name="Neiman D."/>
            <person name="Pearson M."/>
            <person name="Priest M."/>
            <person name="Roberts A."/>
            <person name="Saif S."/>
            <person name="Shea T."/>
            <person name="Sisk P."/>
            <person name="Stolte C."/>
            <person name="Sykes S."/>
            <person name="Wortman J."/>
            <person name="Nusbaum C."/>
            <person name="Birren B."/>
        </authorList>
    </citation>
    <scope>NUCLEOTIDE SEQUENCE [LARGE SCALE GENOMIC DNA]</scope>
    <source>
        <strain evidence="6">ATCC 50505</strain>
    </source>
</reference>
<sequence length="104" mass="11692">MKEKNAIRTDLLRGINQDKIDVVVFNPPYVPDFDCPIVGGGVNGREVIDRFVNEIAVNVFYLLVIEANKPLEILENIRGKGYEVDVLKVRKIVGETLIILRAAK</sequence>
<dbReference type="GeneID" id="19881356"/>
<accession>L2GP11</accession>
<dbReference type="GO" id="GO:0003676">
    <property type="term" value="F:nucleic acid binding"/>
    <property type="evidence" value="ECO:0007669"/>
    <property type="project" value="InterPro"/>
</dbReference>
<dbReference type="STRING" id="993615.L2GP11"/>
<evidence type="ECO:0008006" key="7">
    <source>
        <dbReference type="Google" id="ProtNLM"/>
    </source>
</evidence>
<dbReference type="OrthoDB" id="406152at2759"/>
<dbReference type="Proteomes" id="UP000011082">
    <property type="component" value="Unassembled WGS sequence"/>
</dbReference>
<dbReference type="InParanoid" id="L2GP11"/>
<dbReference type="EMBL" id="JH370133">
    <property type="protein sequence ID" value="ELA42240.1"/>
    <property type="molecule type" value="Genomic_DNA"/>
</dbReference>
<dbReference type="InterPro" id="IPR002052">
    <property type="entry name" value="DNA_methylase_N6_adenine_CS"/>
</dbReference>
<evidence type="ECO:0000256" key="4">
    <source>
        <dbReference type="ARBA" id="ARBA00022691"/>
    </source>
</evidence>
<keyword evidence="3" id="KW-0808">Transferase</keyword>
<dbReference type="PANTHER" id="PTHR45875:SF1">
    <property type="entry name" value="METHYLTRANSFERASE N6AMT1"/>
    <property type="match status" value="1"/>
</dbReference>
<dbReference type="AlphaFoldDB" id="L2GP11"/>
<gene>
    <name evidence="5" type="ORF">VICG_00639</name>
</gene>
<dbReference type="HOGENOM" id="CLU_2135938_0_0_1"/>
<keyword evidence="4" id="KW-0949">S-adenosyl-L-methionine</keyword>
<name>L2GP11_VITCO</name>
<organism evidence="5 6">
    <name type="scientific">Vittaforma corneae (strain ATCC 50505)</name>
    <name type="common">Microsporidian parasite</name>
    <name type="synonym">Nosema corneum</name>
    <dbReference type="NCBI Taxonomy" id="993615"/>
    <lineage>
        <taxon>Eukaryota</taxon>
        <taxon>Fungi</taxon>
        <taxon>Fungi incertae sedis</taxon>
        <taxon>Microsporidia</taxon>
        <taxon>Nosematidae</taxon>
        <taxon>Vittaforma</taxon>
    </lineage>
</organism>
<comment type="similarity">
    <text evidence="1">Belongs to the eukaryotic/archaeal PrmC-related family.</text>
</comment>
<evidence type="ECO:0000313" key="6">
    <source>
        <dbReference type="Proteomes" id="UP000011082"/>
    </source>
</evidence>